<reference evidence="1 2" key="1">
    <citation type="submission" date="2017-06" db="EMBL/GenBank/DDBJ databases">
        <title>Genome sequencing of cyanobaciteial culture collection at National Institute for Environmental Studies (NIES).</title>
        <authorList>
            <person name="Hirose Y."/>
            <person name="Shimura Y."/>
            <person name="Fujisawa T."/>
            <person name="Nakamura Y."/>
            <person name="Kawachi M."/>
        </authorList>
    </citation>
    <scope>NUCLEOTIDE SEQUENCE [LARGE SCALE GENOMIC DNA]</scope>
    <source>
        <strain evidence="1 2">NIES-806</strain>
    </source>
</reference>
<protein>
    <submittedName>
        <fullName evidence="1">Uncharacterized protein</fullName>
    </submittedName>
</protein>
<dbReference type="KEGG" id="dcm:NIES806_05020"/>
<evidence type="ECO:0000313" key="1">
    <source>
        <dbReference type="EMBL" id="BAZ84316.1"/>
    </source>
</evidence>
<dbReference type="Proteomes" id="UP000218702">
    <property type="component" value="Chromosome"/>
</dbReference>
<dbReference type="OrthoDB" id="517515at2"/>
<accession>A0A1Z4UYH9</accession>
<keyword evidence="2" id="KW-1185">Reference proteome</keyword>
<proteinExistence type="predicted"/>
<dbReference type="RefSeq" id="WP_096663511.1">
    <property type="nucleotide sequence ID" value="NZ_AP018316.1"/>
</dbReference>
<gene>
    <name evidence="1" type="ORF">NIES806_05020</name>
</gene>
<organism evidence="1 2">
    <name type="scientific">Dolichospermum compactum NIES-806</name>
    <dbReference type="NCBI Taxonomy" id="1973481"/>
    <lineage>
        <taxon>Bacteria</taxon>
        <taxon>Bacillati</taxon>
        <taxon>Cyanobacteriota</taxon>
        <taxon>Cyanophyceae</taxon>
        <taxon>Nostocales</taxon>
        <taxon>Aphanizomenonaceae</taxon>
        <taxon>Dolichospermum</taxon>
        <taxon>Dolichospermum compactum</taxon>
    </lineage>
</organism>
<evidence type="ECO:0000313" key="2">
    <source>
        <dbReference type="Proteomes" id="UP000218702"/>
    </source>
</evidence>
<dbReference type="AlphaFoldDB" id="A0A1Z4UYH9"/>
<dbReference type="EMBL" id="AP018316">
    <property type="protein sequence ID" value="BAZ84316.1"/>
    <property type="molecule type" value="Genomic_DNA"/>
</dbReference>
<name>A0A1Z4UYH9_9CYAN</name>
<sequence length="91" mass="10549">MPSPKIIELEQILQTYSIEDKQWLLQQLIEQLGLNNQEKPPVDYKQQAKEIIAETISEVLALSNDCEEEVWQKFYAASERISAKLNESDLL</sequence>